<protein>
    <recommendedName>
        <fullName evidence="2">DNA-3-methyladenine glycosylase II</fullName>
        <ecNumber evidence="2">3.2.2.21</ecNumber>
    </recommendedName>
</protein>
<dbReference type="Gene3D" id="1.10.1670.40">
    <property type="match status" value="1"/>
</dbReference>
<dbReference type="GO" id="GO:0006307">
    <property type="term" value="P:DNA alkylation repair"/>
    <property type="evidence" value="ECO:0007669"/>
    <property type="project" value="TreeGrafter"/>
</dbReference>
<dbReference type="GO" id="GO:0043916">
    <property type="term" value="F:DNA-7-methylguanine glycosylase activity"/>
    <property type="evidence" value="ECO:0007669"/>
    <property type="project" value="TreeGrafter"/>
</dbReference>
<comment type="catalytic activity">
    <reaction evidence="1">
        <text>Hydrolysis of alkylated DNA, releasing 3-methyladenine, 3-methylguanine, 7-methylguanine and 7-methyladenine.</text>
        <dbReference type="EC" id="3.2.2.21"/>
    </reaction>
</comment>
<name>A0A7W8U9H9_9HYPH</name>
<dbReference type="RefSeq" id="WP_018327093.1">
    <property type="nucleotide sequence ID" value="NZ_JACHBK010000004.1"/>
</dbReference>
<keyword evidence="4" id="KW-0234">DNA repair</keyword>
<dbReference type="Gene3D" id="1.10.340.30">
    <property type="entry name" value="Hypothetical protein, domain 2"/>
    <property type="match status" value="1"/>
</dbReference>
<dbReference type="InterPro" id="IPR003265">
    <property type="entry name" value="HhH-GPD_domain"/>
</dbReference>
<feature type="domain" description="HhH-GPD" evidence="5">
    <location>
        <begin position="51"/>
        <end position="203"/>
    </location>
</feature>
<evidence type="ECO:0000256" key="2">
    <source>
        <dbReference type="ARBA" id="ARBA00012000"/>
    </source>
</evidence>
<evidence type="ECO:0000256" key="3">
    <source>
        <dbReference type="ARBA" id="ARBA00022763"/>
    </source>
</evidence>
<dbReference type="Proteomes" id="UP000585507">
    <property type="component" value="Unassembled WGS sequence"/>
</dbReference>
<proteinExistence type="predicted"/>
<dbReference type="EMBL" id="JACHBK010000004">
    <property type="protein sequence ID" value="MBB5535178.1"/>
    <property type="molecule type" value="Genomic_DNA"/>
</dbReference>
<dbReference type="Pfam" id="PF00730">
    <property type="entry name" value="HhH-GPD"/>
    <property type="match status" value="1"/>
</dbReference>
<dbReference type="AlphaFoldDB" id="A0A7W8U9H9"/>
<sequence length="215" mass="23292">MRIIRTHEDIAAGLHGLVMLDARLEPVVAKAGPVPLRRADPGYRGIANIIVSQMVSKASAAAIWRRMEEKLGDISAETVLAASDEDCRELGLSHAKADALRAVARAVTRGELDLAAICEIDGSAAIREMTSIKGVGRWTAEVYLLFCAGHPDVFPVGDVALQNAVGHALTLEVRPSARELDSLTELWAPWRSVAARLFWAYYATEMRRDGLPVAP</sequence>
<organism evidence="6 7">
    <name type="scientific">Rhizobium giardinii</name>
    <dbReference type="NCBI Taxonomy" id="56731"/>
    <lineage>
        <taxon>Bacteria</taxon>
        <taxon>Pseudomonadati</taxon>
        <taxon>Pseudomonadota</taxon>
        <taxon>Alphaproteobacteria</taxon>
        <taxon>Hyphomicrobiales</taxon>
        <taxon>Rhizobiaceae</taxon>
        <taxon>Rhizobium/Agrobacterium group</taxon>
        <taxon>Rhizobium</taxon>
    </lineage>
</organism>
<evidence type="ECO:0000313" key="7">
    <source>
        <dbReference type="Proteomes" id="UP000585507"/>
    </source>
</evidence>
<reference evidence="6 7" key="1">
    <citation type="submission" date="2020-08" db="EMBL/GenBank/DDBJ databases">
        <title>Genomic Encyclopedia of Type Strains, Phase IV (KMG-V): Genome sequencing to study the core and pangenomes of soil and plant-associated prokaryotes.</title>
        <authorList>
            <person name="Whitman W."/>
        </authorList>
    </citation>
    <scope>NUCLEOTIDE SEQUENCE [LARGE SCALE GENOMIC DNA]</scope>
    <source>
        <strain evidence="6 7">SEMIA 4084</strain>
    </source>
</reference>
<dbReference type="CDD" id="cd00056">
    <property type="entry name" value="ENDO3c"/>
    <property type="match status" value="1"/>
</dbReference>
<dbReference type="GO" id="GO:0006285">
    <property type="term" value="P:base-excision repair, AP site formation"/>
    <property type="evidence" value="ECO:0007669"/>
    <property type="project" value="TreeGrafter"/>
</dbReference>
<keyword evidence="3" id="KW-0227">DNA damage</keyword>
<dbReference type="GO" id="GO:0008725">
    <property type="term" value="F:DNA-3-methyladenine glycosylase activity"/>
    <property type="evidence" value="ECO:0007669"/>
    <property type="project" value="TreeGrafter"/>
</dbReference>
<dbReference type="PANTHER" id="PTHR43003:SF13">
    <property type="entry name" value="DNA-3-METHYLADENINE GLYCOSYLASE 2"/>
    <property type="match status" value="1"/>
</dbReference>
<dbReference type="InterPro" id="IPR051912">
    <property type="entry name" value="Alkylbase_DNA_Glycosylase/TA"/>
</dbReference>
<dbReference type="GO" id="GO:0005737">
    <property type="term" value="C:cytoplasm"/>
    <property type="evidence" value="ECO:0007669"/>
    <property type="project" value="TreeGrafter"/>
</dbReference>
<dbReference type="SUPFAM" id="SSF48150">
    <property type="entry name" value="DNA-glycosylase"/>
    <property type="match status" value="1"/>
</dbReference>
<evidence type="ECO:0000256" key="1">
    <source>
        <dbReference type="ARBA" id="ARBA00000086"/>
    </source>
</evidence>
<evidence type="ECO:0000313" key="6">
    <source>
        <dbReference type="EMBL" id="MBB5535178.1"/>
    </source>
</evidence>
<gene>
    <name evidence="6" type="ORF">GGD55_001872</name>
</gene>
<accession>A0A7W8U9H9</accession>
<dbReference type="GO" id="GO:0032131">
    <property type="term" value="F:alkylated DNA binding"/>
    <property type="evidence" value="ECO:0007669"/>
    <property type="project" value="TreeGrafter"/>
</dbReference>
<dbReference type="GO" id="GO:0032993">
    <property type="term" value="C:protein-DNA complex"/>
    <property type="evidence" value="ECO:0007669"/>
    <property type="project" value="TreeGrafter"/>
</dbReference>
<comment type="caution">
    <text evidence="6">The sequence shown here is derived from an EMBL/GenBank/DDBJ whole genome shotgun (WGS) entry which is preliminary data.</text>
</comment>
<dbReference type="EC" id="3.2.2.21" evidence="2"/>
<dbReference type="PANTHER" id="PTHR43003">
    <property type="entry name" value="DNA-3-METHYLADENINE GLYCOSYLASE"/>
    <property type="match status" value="1"/>
</dbReference>
<evidence type="ECO:0000259" key="5">
    <source>
        <dbReference type="SMART" id="SM00478"/>
    </source>
</evidence>
<keyword evidence="6" id="KW-0378">Hydrolase</keyword>
<dbReference type="InterPro" id="IPR011257">
    <property type="entry name" value="DNA_glycosylase"/>
</dbReference>
<keyword evidence="6" id="KW-0326">Glycosidase</keyword>
<keyword evidence="7" id="KW-1185">Reference proteome</keyword>
<dbReference type="SMART" id="SM00478">
    <property type="entry name" value="ENDO3c"/>
    <property type="match status" value="1"/>
</dbReference>
<evidence type="ECO:0000256" key="4">
    <source>
        <dbReference type="ARBA" id="ARBA00023204"/>
    </source>
</evidence>